<organism evidence="2 3">
    <name type="scientific">Moniliophthora roreri</name>
    <name type="common">Frosty pod rot fungus</name>
    <name type="synonym">Monilia roreri</name>
    <dbReference type="NCBI Taxonomy" id="221103"/>
    <lineage>
        <taxon>Eukaryota</taxon>
        <taxon>Fungi</taxon>
        <taxon>Dikarya</taxon>
        <taxon>Basidiomycota</taxon>
        <taxon>Agaricomycotina</taxon>
        <taxon>Agaricomycetes</taxon>
        <taxon>Agaricomycetidae</taxon>
        <taxon>Agaricales</taxon>
        <taxon>Marasmiineae</taxon>
        <taxon>Marasmiaceae</taxon>
        <taxon>Moniliophthora</taxon>
    </lineage>
</organism>
<evidence type="ECO:0000313" key="2">
    <source>
        <dbReference type="EMBL" id="KTB34199.1"/>
    </source>
</evidence>
<evidence type="ECO:0000313" key="3">
    <source>
        <dbReference type="Proteomes" id="UP000054988"/>
    </source>
</evidence>
<evidence type="ECO:0000256" key="1">
    <source>
        <dbReference type="SAM" id="MobiDB-lite"/>
    </source>
</evidence>
<dbReference type="Proteomes" id="UP000054988">
    <property type="component" value="Unassembled WGS sequence"/>
</dbReference>
<sequence>MTQTSCTKIEDPNDLLKAILWQLLQHISRSSSQDPLISPNTLQLLQDVVDMVNAHMPQGTTRSDRSGFQLNAGTSLSAPGAHPVPSGLSFTTSSVAIAPELPRNYRGHPVLPGLTSIAQPNLSTGGSIQELKCLNCKTPMQLPSEDQHWYVVTKGLHVGWVRGRQLACEVCESIPFAYYHWYPNKEQARKAFDVEYPDHTWVLSAPSTHYLPLGPGLGWLTP</sequence>
<dbReference type="AlphaFoldDB" id="A0A0W0FCV8"/>
<feature type="compositionally biased region" description="Polar residues" evidence="1">
    <location>
        <begin position="58"/>
        <end position="77"/>
    </location>
</feature>
<dbReference type="EMBL" id="LATX01002110">
    <property type="protein sequence ID" value="KTB34199.1"/>
    <property type="molecule type" value="Genomic_DNA"/>
</dbReference>
<name>A0A0W0FCV8_MONRR</name>
<gene>
    <name evidence="2" type="ORF">WG66_13224</name>
</gene>
<reference evidence="2 3" key="1">
    <citation type="submission" date="2015-12" db="EMBL/GenBank/DDBJ databases">
        <title>Draft genome sequence of Moniliophthora roreri, the causal agent of frosty pod rot of cacao.</title>
        <authorList>
            <person name="Aime M.C."/>
            <person name="Diaz-Valderrama J.R."/>
            <person name="Kijpornyongpan T."/>
            <person name="Phillips-Mora W."/>
        </authorList>
    </citation>
    <scope>NUCLEOTIDE SEQUENCE [LARGE SCALE GENOMIC DNA]</scope>
    <source>
        <strain evidence="2 3">MCA 2952</strain>
    </source>
</reference>
<protein>
    <submittedName>
        <fullName evidence="2">Uncharacterized protein</fullName>
    </submittedName>
</protein>
<comment type="caution">
    <text evidence="2">The sequence shown here is derived from an EMBL/GenBank/DDBJ whole genome shotgun (WGS) entry which is preliminary data.</text>
</comment>
<feature type="region of interest" description="Disordered" evidence="1">
    <location>
        <begin position="57"/>
        <end position="83"/>
    </location>
</feature>
<accession>A0A0W0FCV8</accession>
<proteinExistence type="predicted"/>